<dbReference type="GO" id="GO:0007283">
    <property type="term" value="P:spermatogenesis"/>
    <property type="evidence" value="ECO:0007669"/>
    <property type="project" value="UniProtKB-KW"/>
</dbReference>
<evidence type="ECO:0000313" key="11">
    <source>
        <dbReference type="WBParaSite" id="PgB09_g032_t04"/>
    </source>
</evidence>
<dbReference type="GO" id="GO:0043022">
    <property type="term" value="F:ribosome binding"/>
    <property type="evidence" value="ECO:0007669"/>
    <property type="project" value="TreeGrafter"/>
</dbReference>
<dbReference type="WBParaSite" id="PgB09_g032_t04">
    <property type="protein sequence ID" value="PgB09_g032_t04"/>
    <property type="gene ID" value="PgB09_g032"/>
</dbReference>
<evidence type="ECO:0000256" key="7">
    <source>
        <dbReference type="ARBA" id="ARBA00070028"/>
    </source>
</evidence>
<evidence type="ECO:0000256" key="8">
    <source>
        <dbReference type="PROSITE-ProRule" id="PRU00176"/>
    </source>
</evidence>
<dbReference type="AlphaFoldDB" id="A0A914ZNA0"/>
<dbReference type="InterPro" id="IPR035979">
    <property type="entry name" value="RBD_domain_sf"/>
</dbReference>
<dbReference type="PROSITE" id="PS50102">
    <property type="entry name" value="RRM"/>
    <property type="match status" value="1"/>
</dbReference>
<organism evidence="10 11">
    <name type="scientific">Parascaris univalens</name>
    <name type="common">Nematode worm</name>
    <dbReference type="NCBI Taxonomy" id="6257"/>
    <lineage>
        <taxon>Eukaryota</taxon>
        <taxon>Metazoa</taxon>
        <taxon>Ecdysozoa</taxon>
        <taxon>Nematoda</taxon>
        <taxon>Chromadorea</taxon>
        <taxon>Rhabditida</taxon>
        <taxon>Spirurina</taxon>
        <taxon>Ascaridomorpha</taxon>
        <taxon>Ascaridoidea</taxon>
        <taxon>Ascarididae</taxon>
        <taxon>Parascaris</taxon>
    </lineage>
</organism>
<dbReference type="GO" id="GO:0045202">
    <property type="term" value="C:synapse"/>
    <property type="evidence" value="ECO:0007669"/>
    <property type="project" value="TreeGrafter"/>
</dbReference>
<keyword evidence="1" id="KW-0677">Repeat</keyword>
<dbReference type="InterPro" id="IPR034819">
    <property type="entry name" value="CPEB"/>
</dbReference>
<proteinExistence type="predicted"/>
<name>A0A914ZNA0_PARUN</name>
<dbReference type="PANTHER" id="PTHR12566:SF17">
    <property type="entry name" value="CYTOPLASMIC POLYADENYLATION ELEMENT-BINDING PROTEIN 1"/>
    <property type="match status" value="1"/>
</dbReference>
<evidence type="ECO:0000256" key="1">
    <source>
        <dbReference type="ARBA" id="ARBA00022737"/>
    </source>
</evidence>
<dbReference type="GO" id="GO:0043005">
    <property type="term" value="C:neuron projection"/>
    <property type="evidence" value="ECO:0007669"/>
    <property type="project" value="TreeGrafter"/>
</dbReference>
<dbReference type="GO" id="GO:0008135">
    <property type="term" value="F:translation factor activity, RNA binding"/>
    <property type="evidence" value="ECO:0007669"/>
    <property type="project" value="TreeGrafter"/>
</dbReference>
<keyword evidence="3" id="KW-0744">Spermatogenesis</keyword>
<dbReference type="InterPro" id="IPR012677">
    <property type="entry name" value="Nucleotide-bd_a/b_plait_sf"/>
</dbReference>
<keyword evidence="10" id="KW-1185">Reference proteome</keyword>
<dbReference type="FunFam" id="4.10.640.40:FF:000001">
    <property type="entry name" value="Cytoplasmic polyadenylation element-binding 2 isoform X2"/>
    <property type="match status" value="1"/>
</dbReference>
<feature type="domain" description="RRM" evidence="9">
    <location>
        <begin position="149"/>
        <end position="250"/>
    </location>
</feature>
<dbReference type="GO" id="GO:2000766">
    <property type="term" value="P:negative regulation of cytoplasmic translation"/>
    <property type="evidence" value="ECO:0007669"/>
    <property type="project" value="TreeGrafter"/>
</dbReference>
<evidence type="ECO:0000256" key="5">
    <source>
        <dbReference type="ARBA" id="ARBA00058170"/>
    </source>
</evidence>
<dbReference type="Gene3D" id="4.10.640.40">
    <property type="entry name" value="Cytoplasmic polyadenylation element-binding protein, ZZ domain"/>
    <property type="match status" value="1"/>
</dbReference>
<keyword evidence="2" id="KW-0221">Differentiation</keyword>
<dbReference type="InterPro" id="IPR032296">
    <property type="entry name" value="CEBP_ZZ"/>
</dbReference>
<dbReference type="InterPro" id="IPR000504">
    <property type="entry name" value="RRM_dom"/>
</dbReference>
<accession>A0A914ZNA0</accession>
<evidence type="ECO:0000256" key="4">
    <source>
        <dbReference type="ARBA" id="ARBA00022884"/>
    </source>
</evidence>
<reference evidence="11" key="1">
    <citation type="submission" date="2022-11" db="UniProtKB">
        <authorList>
            <consortium name="WormBaseParasite"/>
        </authorList>
    </citation>
    <scope>IDENTIFICATION</scope>
</reference>
<dbReference type="SMART" id="SM00360">
    <property type="entry name" value="RRM"/>
    <property type="match status" value="2"/>
</dbReference>
<dbReference type="PANTHER" id="PTHR12566">
    <property type="entry name" value="CYTOPLASMIC POLYADENYLATION ELEMENT BINDING PROTEIN CPEB"/>
    <property type="match status" value="1"/>
</dbReference>
<sequence>MHFATGNVSVMGCQVQRGLSSANILNAMHQSSSDTNLQYSDAFADRNVPYLSASTREPSSHQLPRQSSRLYDALSSTPCTFTSSAFLTWSGVEENRSAFLGGYPMLPSNDPLFRAFSQPTPRFVINDNNTPYKSDVYHLENNSEEIFARKVFIGGLPFDINQAEIVSTFSQFGSMVVDWPCRSDTPLKPRSTHPPQAARSLKGYVFIVFEEETSVQRLVRRCHKDGDDYYLLLSSPTMKNKPVQIRPWRLADISYKLLENMDLDSRRTVFIGGVPRPTKAGDLARLLERLYGCVCYAGIDIDPELKYPKGAARVTFATTAAFIAAITGRFVNIICGGITKRVEIKPYVMDEQMCDECYGARCADKYAAYFCGDVSCLQYFCEECWDQRHNSDKIYIAHKPLVRLGDQIKMLPQGPHLKYPFVQKDLHICEGFQCVGQRTCFSLRQPTRCF</sequence>
<comment type="subunit">
    <text evidence="6">Interacts with fbf-1.</text>
</comment>
<dbReference type="GO" id="GO:0005634">
    <property type="term" value="C:nucleus"/>
    <property type="evidence" value="ECO:0007669"/>
    <property type="project" value="TreeGrafter"/>
</dbReference>
<dbReference type="Gene3D" id="3.30.70.330">
    <property type="match status" value="2"/>
</dbReference>
<evidence type="ECO:0000256" key="6">
    <source>
        <dbReference type="ARBA" id="ARBA00065903"/>
    </source>
</evidence>
<dbReference type="GO" id="GO:0003730">
    <property type="term" value="F:mRNA 3'-UTR binding"/>
    <property type="evidence" value="ECO:0007669"/>
    <property type="project" value="InterPro"/>
</dbReference>
<dbReference type="GO" id="GO:0030154">
    <property type="term" value="P:cell differentiation"/>
    <property type="evidence" value="ECO:0007669"/>
    <property type="project" value="UniProtKB-KW"/>
</dbReference>
<keyword evidence="4 8" id="KW-0694">RNA-binding</keyword>
<protein>
    <recommendedName>
        <fullName evidence="7">Cytoplasmic polyadenylation element-binding protein 1</fullName>
    </recommendedName>
</protein>
<dbReference type="GO" id="GO:0000900">
    <property type="term" value="F:mRNA regulatory element binding translation repressor activity"/>
    <property type="evidence" value="ECO:0007669"/>
    <property type="project" value="TreeGrafter"/>
</dbReference>
<dbReference type="SUPFAM" id="SSF54928">
    <property type="entry name" value="RNA-binding domain, RBD"/>
    <property type="match status" value="1"/>
</dbReference>
<comment type="function">
    <text evidence="5">Cytoplasmic polyadenylation element binding protein that binds to and regulates the translation of specific mRNAs. Essential for progression through meiosis. Involved in spermatogenesis.</text>
</comment>
<evidence type="ECO:0000259" key="9">
    <source>
        <dbReference type="PROSITE" id="PS50102"/>
    </source>
</evidence>
<dbReference type="Pfam" id="PF16366">
    <property type="entry name" value="CEBP_ZZ"/>
    <property type="match status" value="1"/>
</dbReference>
<dbReference type="GO" id="GO:0005737">
    <property type="term" value="C:cytoplasm"/>
    <property type="evidence" value="ECO:0007669"/>
    <property type="project" value="TreeGrafter"/>
</dbReference>
<dbReference type="CDD" id="cd12724">
    <property type="entry name" value="RRM1_CPEB2_like"/>
    <property type="match status" value="1"/>
</dbReference>
<evidence type="ECO:0000256" key="3">
    <source>
        <dbReference type="ARBA" id="ARBA00022871"/>
    </source>
</evidence>
<dbReference type="InterPro" id="IPR038446">
    <property type="entry name" value="CEBP_ZZ_sf"/>
</dbReference>
<dbReference type="Proteomes" id="UP000887569">
    <property type="component" value="Unplaced"/>
</dbReference>
<dbReference type="Pfam" id="PF16367">
    <property type="entry name" value="RRM_7"/>
    <property type="match status" value="1"/>
</dbReference>
<dbReference type="CDD" id="cd19757">
    <property type="entry name" value="Bbox1"/>
    <property type="match status" value="1"/>
</dbReference>
<evidence type="ECO:0000313" key="10">
    <source>
        <dbReference type="Proteomes" id="UP000887569"/>
    </source>
</evidence>
<evidence type="ECO:0000256" key="2">
    <source>
        <dbReference type="ARBA" id="ARBA00022782"/>
    </source>
</evidence>